<organism evidence="1 2">
    <name type="scientific">Heliobacterium modesticaldum (strain ATCC 51547 / Ice1)</name>
    <dbReference type="NCBI Taxonomy" id="498761"/>
    <lineage>
        <taxon>Bacteria</taxon>
        <taxon>Bacillati</taxon>
        <taxon>Bacillota</taxon>
        <taxon>Clostridia</taxon>
        <taxon>Eubacteriales</taxon>
        <taxon>Heliobacteriaceae</taxon>
        <taxon>Heliomicrobium</taxon>
    </lineage>
</organism>
<name>B0THH9_HELMI</name>
<evidence type="ECO:0000313" key="1">
    <source>
        <dbReference type="EMBL" id="ABZ83417.1"/>
    </source>
</evidence>
<protein>
    <submittedName>
        <fullName evidence="1">Uncharacterized protein</fullName>
    </submittedName>
</protein>
<evidence type="ECO:0000313" key="2">
    <source>
        <dbReference type="Proteomes" id="UP000008550"/>
    </source>
</evidence>
<accession>B0THH9</accession>
<dbReference type="KEGG" id="hmo:HM1_1157"/>
<proteinExistence type="predicted"/>
<keyword evidence="2" id="KW-1185">Reference proteome</keyword>
<dbReference type="AlphaFoldDB" id="B0THH9"/>
<sequence length="48" mass="4977">MAFGADGNSGTRNPEFPSGFHFTLPVKAAARRQAGSPVNLTIPYGQAA</sequence>
<dbReference type="HOGENOM" id="CLU_3153561_0_0_9"/>
<reference evidence="1 2" key="1">
    <citation type="journal article" date="2008" name="J. Bacteriol.">
        <title>The genome of Heliobacterium modesticaldum, a phototrophic representative of the Firmicutes containing the simplest photosynthetic apparatus.</title>
        <authorList>
            <person name="Sattley W.M."/>
            <person name="Madigan M.T."/>
            <person name="Swingley W.D."/>
            <person name="Cheung P.C."/>
            <person name="Clocksin K.M."/>
            <person name="Conrad A.L."/>
            <person name="Dejesa L.C."/>
            <person name="Honchak B.M."/>
            <person name="Jung D.O."/>
            <person name="Karbach L.E."/>
            <person name="Kurdoglu A."/>
            <person name="Lahiri S."/>
            <person name="Mastrian S.D."/>
            <person name="Page L.E."/>
            <person name="Taylor H.L."/>
            <person name="Wang Z.T."/>
            <person name="Raymond J."/>
            <person name="Chen M."/>
            <person name="Blankenship R.E."/>
            <person name="Touchman J.W."/>
        </authorList>
    </citation>
    <scope>NUCLEOTIDE SEQUENCE [LARGE SCALE GENOMIC DNA]</scope>
    <source>
        <strain evidence="2">ATCC 51547 / Ice1</strain>
    </source>
</reference>
<dbReference type="EMBL" id="CP000930">
    <property type="protein sequence ID" value="ABZ83417.1"/>
    <property type="molecule type" value="Genomic_DNA"/>
</dbReference>
<dbReference type="Proteomes" id="UP000008550">
    <property type="component" value="Chromosome"/>
</dbReference>
<gene>
    <name evidence="1" type="ORF">HM1_1157</name>
</gene>